<comment type="caution">
    <text evidence="1">The sequence shown here is derived from an EMBL/GenBank/DDBJ whole genome shotgun (WGS) entry which is preliminary data.</text>
</comment>
<dbReference type="EMBL" id="QFWV02000008">
    <property type="protein sequence ID" value="RKF05899.1"/>
    <property type="molecule type" value="Genomic_DNA"/>
</dbReference>
<accession>A0A3A8AA90</accession>
<organism evidence="1 2">
    <name type="scientific">Oceaniradius stylonematis</name>
    <dbReference type="NCBI Taxonomy" id="2184161"/>
    <lineage>
        <taxon>Bacteria</taxon>
        <taxon>Pseudomonadati</taxon>
        <taxon>Pseudomonadota</taxon>
        <taxon>Alphaproteobacteria</taxon>
        <taxon>Hyphomicrobiales</taxon>
        <taxon>Ahrensiaceae</taxon>
        <taxon>Oceaniradius</taxon>
    </lineage>
</organism>
<sequence>MKSCSKTCSAHWRQASVQAIRNAQKQTPVLVETVTVYRDPSCYHSAEIDLEPMITRFGRNHGCMHRDLAHKLRCTSRGSVNCGIQLLPAGTPQM</sequence>
<gene>
    <name evidence="1" type="ORF">DEM25_015150</name>
</gene>
<name>A0A3A8AA90_9HYPH</name>
<evidence type="ECO:0000313" key="1">
    <source>
        <dbReference type="EMBL" id="RKF05899.1"/>
    </source>
</evidence>
<evidence type="ECO:0000313" key="2">
    <source>
        <dbReference type="Proteomes" id="UP000246132"/>
    </source>
</evidence>
<reference evidence="1 2" key="1">
    <citation type="journal article" date="2018" name="Int. J. Syst. Bacteriol.">
        <title>Oceaniradius stylonemae gen. nov., sp. nov., isolated from a red alga, Stylonema cornu-cervi.</title>
        <authorList>
            <person name="Jeong S."/>
        </authorList>
    </citation>
    <scope>NUCLEOTIDE SEQUENCE [LARGE SCALE GENOMIC DNA]</scope>
    <source>
        <strain evidence="1 2">StC1</strain>
    </source>
</reference>
<protein>
    <submittedName>
        <fullName evidence="1">Uncharacterized protein</fullName>
    </submittedName>
</protein>
<dbReference type="RefSeq" id="WP_109768269.1">
    <property type="nucleotide sequence ID" value="NZ_JASHJV010000018.1"/>
</dbReference>
<dbReference type="AlphaFoldDB" id="A0A3A8AA90"/>
<proteinExistence type="predicted"/>
<keyword evidence="2" id="KW-1185">Reference proteome</keyword>
<dbReference type="Proteomes" id="UP000246132">
    <property type="component" value="Unassembled WGS sequence"/>
</dbReference>